<dbReference type="OrthoDB" id="9780653at2"/>
<dbReference type="Gene3D" id="3.10.580.10">
    <property type="entry name" value="CBS-domain"/>
    <property type="match status" value="2"/>
</dbReference>
<keyword evidence="5" id="KW-1185">Reference proteome</keyword>
<evidence type="ECO:0000259" key="3">
    <source>
        <dbReference type="PROSITE" id="PS51371"/>
    </source>
</evidence>
<dbReference type="SMART" id="SM00116">
    <property type="entry name" value="CBS"/>
    <property type="match status" value="2"/>
</dbReference>
<dbReference type="STRING" id="1192034.CAP_8065"/>
<dbReference type="eggNOG" id="COG0517">
    <property type="taxonomic scope" value="Bacteria"/>
</dbReference>
<dbReference type="InterPro" id="IPR000644">
    <property type="entry name" value="CBS_dom"/>
</dbReference>
<accession>A0A017SX21</accession>
<keyword evidence="1 2" id="KW-0129">CBS domain</keyword>
<dbReference type="InterPro" id="IPR051257">
    <property type="entry name" value="Diverse_CBS-Domain"/>
</dbReference>
<dbReference type="Proteomes" id="UP000019678">
    <property type="component" value="Unassembled WGS sequence"/>
</dbReference>
<feature type="domain" description="CBS" evidence="3">
    <location>
        <begin position="9"/>
        <end position="65"/>
    </location>
</feature>
<gene>
    <name evidence="4" type="ORF">CAP_8065</name>
</gene>
<organism evidence="4 5">
    <name type="scientific">Chondromyces apiculatus DSM 436</name>
    <dbReference type="NCBI Taxonomy" id="1192034"/>
    <lineage>
        <taxon>Bacteria</taxon>
        <taxon>Pseudomonadati</taxon>
        <taxon>Myxococcota</taxon>
        <taxon>Polyangia</taxon>
        <taxon>Polyangiales</taxon>
        <taxon>Polyangiaceae</taxon>
        <taxon>Chondromyces</taxon>
    </lineage>
</organism>
<evidence type="ECO:0000313" key="4">
    <source>
        <dbReference type="EMBL" id="EYF01504.1"/>
    </source>
</evidence>
<dbReference type="InterPro" id="IPR046342">
    <property type="entry name" value="CBS_dom_sf"/>
</dbReference>
<reference evidence="4 5" key="1">
    <citation type="submission" date="2013-05" db="EMBL/GenBank/DDBJ databases">
        <title>Genome assembly of Chondromyces apiculatus DSM 436.</title>
        <authorList>
            <person name="Sharma G."/>
            <person name="Khatri I."/>
            <person name="Kaur C."/>
            <person name="Mayilraj S."/>
            <person name="Subramanian S."/>
        </authorList>
    </citation>
    <scope>NUCLEOTIDE SEQUENCE [LARGE SCALE GENOMIC DNA]</scope>
    <source>
        <strain evidence="4 5">DSM 436</strain>
    </source>
</reference>
<dbReference type="PANTHER" id="PTHR43080">
    <property type="entry name" value="CBS DOMAIN-CONTAINING PROTEIN CBSX3, MITOCHONDRIAL"/>
    <property type="match status" value="1"/>
</dbReference>
<feature type="domain" description="CBS" evidence="3">
    <location>
        <begin position="73"/>
        <end position="131"/>
    </location>
</feature>
<dbReference type="PANTHER" id="PTHR43080:SF29">
    <property type="entry name" value="OS02G0818000 PROTEIN"/>
    <property type="match status" value="1"/>
</dbReference>
<dbReference type="EMBL" id="ASRX01000079">
    <property type="protein sequence ID" value="EYF01504.1"/>
    <property type="molecule type" value="Genomic_DNA"/>
</dbReference>
<dbReference type="AlphaFoldDB" id="A0A017SX21"/>
<protein>
    <submittedName>
        <fullName evidence="4">CBS domain protein</fullName>
    </submittedName>
</protein>
<dbReference type="SUPFAM" id="SSF54631">
    <property type="entry name" value="CBS-domain pair"/>
    <property type="match status" value="1"/>
</dbReference>
<evidence type="ECO:0000256" key="2">
    <source>
        <dbReference type="PROSITE-ProRule" id="PRU00703"/>
    </source>
</evidence>
<dbReference type="Pfam" id="PF00571">
    <property type="entry name" value="CBS"/>
    <property type="match status" value="2"/>
</dbReference>
<evidence type="ECO:0000313" key="5">
    <source>
        <dbReference type="Proteomes" id="UP000019678"/>
    </source>
</evidence>
<proteinExistence type="predicted"/>
<comment type="caution">
    <text evidence="4">The sequence shown here is derived from an EMBL/GenBank/DDBJ whole genome shotgun (WGS) entry which is preliminary data.</text>
</comment>
<dbReference type="RefSeq" id="WP_052376579.1">
    <property type="nucleotide sequence ID" value="NZ_ASRX01000079.1"/>
</dbReference>
<dbReference type="PROSITE" id="PS51371">
    <property type="entry name" value="CBS"/>
    <property type="match status" value="2"/>
</dbReference>
<sequence>MKGHARHLMTENVFALAPDTLVSEVARQFAKNGLSGAPVVDADHRVLGFLSETDLLGSLLRGDQEEATVGDVMGKPALVVDEFTPTDEVMNVLRQGNIHHVPVVREGRLVGIITPRDILKYFVEHALPPPEQLA</sequence>
<name>A0A017SX21_9BACT</name>
<evidence type="ECO:0000256" key="1">
    <source>
        <dbReference type="ARBA" id="ARBA00023122"/>
    </source>
</evidence>